<gene>
    <name evidence="6" type="ORF">QYS62_004883</name>
</gene>
<protein>
    <recommendedName>
        <fullName evidence="3">amidase</fullName>
        <ecNumber evidence="3">3.5.1.4</ecNumber>
    </recommendedName>
</protein>
<dbReference type="Pfam" id="PF01425">
    <property type="entry name" value="Amidase"/>
    <property type="match status" value="2"/>
</dbReference>
<keyword evidence="4" id="KW-0378">Hydrolase</keyword>
<dbReference type="EMBL" id="CP151261">
    <property type="protein sequence ID" value="WZH43872.1"/>
    <property type="molecule type" value="Genomic_DNA"/>
</dbReference>
<evidence type="ECO:0000256" key="2">
    <source>
        <dbReference type="ARBA" id="ARBA00009199"/>
    </source>
</evidence>
<dbReference type="Gene3D" id="3.90.1300.10">
    <property type="entry name" value="Amidase signature (AS) domain"/>
    <property type="match status" value="1"/>
</dbReference>
<evidence type="ECO:0000313" key="6">
    <source>
        <dbReference type="EMBL" id="WZH43872.1"/>
    </source>
</evidence>
<keyword evidence="7" id="KW-1185">Reference proteome</keyword>
<evidence type="ECO:0000313" key="7">
    <source>
        <dbReference type="Proteomes" id="UP001489902"/>
    </source>
</evidence>
<reference evidence="6 7" key="1">
    <citation type="submission" date="2024-04" db="EMBL/GenBank/DDBJ databases">
        <title>Complete genome sequence of Fusarium acuminatum.</title>
        <authorList>
            <person name="Lan B."/>
        </authorList>
    </citation>
    <scope>NUCLEOTIDE SEQUENCE [LARGE SCALE GENOMIC DNA]</scope>
    <source>
        <strain evidence="6">1A</strain>
    </source>
</reference>
<dbReference type="InterPro" id="IPR020556">
    <property type="entry name" value="Amidase_CS"/>
</dbReference>
<name>A0ABZ2WT20_9HYPO</name>
<evidence type="ECO:0000256" key="4">
    <source>
        <dbReference type="ARBA" id="ARBA00022801"/>
    </source>
</evidence>
<proteinExistence type="inferred from homology"/>
<accession>A0ABZ2WT20</accession>
<dbReference type="PIRSF" id="PIRSF001221">
    <property type="entry name" value="Amidase_fungi"/>
    <property type="match status" value="1"/>
</dbReference>
<sequence>MTLTTTTTQTAKLDTTPSWKDISDSKIHALNTSIPEEWRIPEHLLPPKDQADVTQWPETSGWFTKDELAITSLTAAELLKKLASGNLTCEHVTKAFCKKACAAHQLVTAQTQQRIDTNCLAETCFDRALQTARHLDAHLAQTGKPIGPLHGLPISLKDNFNLVGLDSTVGFTSHVGDPAMSDSALATLLQNAGAVFYVKTNVPTAMMIAESVNNTFGRTVNPMNRNTTSGGSSGGESALIAFGGSPLGVGSDIGGSLRIPAACTGLFTIRPSAGRFPVRNTRSGMPGQEAVASVNGPLARTLQDVQLYSKAVIDAQPWLFDPKCLPIPWRPVQLPEKLKIAFMSHDGMELERTDEPWRPEMEAYRTARDLSTSEMWKLHLERTAFQNRYLDRWNKAGIDAIICPTTPYSTLRHGSFRHVAYTGVFNVVDYSAVSFPTGISVDKDVDKLGSYEPLSPLCKSVNEDYDAELVHGLPVSLQIVARRLEEEKVLAMAKLVHETIE</sequence>
<feature type="domain" description="Amidase" evidence="5">
    <location>
        <begin position="363"/>
        <end position="490"/>
    </location>
</feature>
<dbReference type="SUPFAM" id="SSF75304">
    <property type="entry name" value="Amidase signature (AS) enzymes"/>
    <property type="match status" value="1"/>
</dbReference>
<dbReference type="InterPro" id="IPR036928">
    <property type="entry name" value="AS_sf"/>
</dbReference>
<dbReference type="Proteomes" id="UP001489902">
    <property type="component" value="Chromosome 2"/>
</dbReference>
<dbReference type="PANTHER" id="PTHR46072:SF11">
    <property type="entry name" value="AMIDASE-RELATED"/>
    <property type="match status" value="1"/>
</dbReference>
<comment type="similarity">
    <text evidence="2">Belongs to the amidase family.</text>
</comment>
<dbReference type="PANTHER" id="PTHR46072">
    <property type="entry name" value="AMIDASE-RELATED-RELATED"/>
    <property type="match status" value="1"/>
</dbReference>
<evidence type="ECO:0000256" key="1">
    <source>
        <dbReference type="ARBA" id="ARBA00001311"/>
    </source>
</evidence>
<dbReference type="PROSITE" id="PS00571">
    <property type="entry name" value="AMIDASES"/>
    <property type="match status" value="1"/>
</dbReference>
<dbReference type="InterPro" id="IPR023631">
    <property type="entry name" value="Amidase_dom"/>
</dbReference>
<dbReference type="EC" id="3.5.1.4" evidence="3"/>
<feature type="domain" description="Amidase" evidence="5">
    <location>
        <begin position="116"/>
        <end position="348"/>
    </location>
</feature>
<evidence type="ECO:0000259" key="5">
    <source>
        <dbReference type="Pfam" id="PF01425"/>
    </source>
</evidence>
<organism evidence="6 7">
    <name type="scientific">Fusarium acuminatum</name>
    <dbReference type="NCBI Taxonomy" id="5515"/>
    <lineage>
        <taxon>Eukaryota</taxon>
        <taxon>Fungi</taxon>
        <taxon>Dikarya</taxon>
        <taxon>Ascomycota</taxon>
        <taxon>Pezizomycotina</taxon>
        <taxon>Sordariomycetes</taxon>
        <taxon>Hypocreomycetidae</taxon>
        <taxon>Hypocreales</taxon>
        <taxon>Nectriaceae</taxon>
        <taxon>Fusarium</taxon>
        <taxon>Fusarium tricinctum species complex</taxon>
    </lineage>
</organism>
<comment type="catalytic activity">
    <reaction evidence="1">
        <text>a monocarboxylic acid amide + H2O = a monocarboxylate + NH4(+)</text>
        <dbReference type="Rhea" id="RHEA:12020"/>
        <dbReference type="ChEBI" id="CHEBI:15377"/>
        <dbReference type="ChEBI" id="CHEBI:28938"/>
        <dbReference type="ChEBI" id="CHEBI:35757"/>
        <dbReference type="ChEBI" id="CHEBI:83628"/>
        <dbReference type="EC" id="3.5.1.4"/>
    </reaction>
</comment>
<evidence type="ECO:0000256" key="3">
    <source>
        <dbReference type="ARBA" id="ARBA00012922"/>
    </source>
</evidence>